<feature type="region of interest" description="Disordered" evidence="4">
    <location>
        <begin position="1"/>
        <end position="37"/>
    </location>
</feature>
<evidence type="ECO:0000259" key="5">
    <source>
        <dbReference type="PROSITE" id="PS01358"/>
    </source>
</evidence>
<dbReference type="GeneID" id="11517274"/>
<reference evidence="6 7" key="1">
    <citation type="journal article" date="2011" name="Nat. Biotechnol.">
        <title>Comparative genomic analysis of the thermophilic biomass-degrading fungi Myceliophthora thermophila and Thielavia terrestris.</title>
        <authorList>
            <person name="Berka R.M."/>
            <person name="Grigoriev I.V."/>
            <person name="Otillar R."/>
            <person name="Salamov A."/>
            <person name="Grimwood J."/>
            <person name="Reid I."/>
            <person name="Ishmael N."/>
            <person name="John T."/>
            <person name="Darmond C."/>
            <person name="Moisan M.-C."/>
            <person name="Henrissat B."/>
            <person name="Coutinho P.M."/>
            <person name="Lombard V."/>
            <person name="Natvig D.O."/>
            <person name="Lindquist E."/>
            <person name="Schmutz J."/>
            <person name="Lucas S."/>
            <person name="Harris P."/>
            <person name="Powlowski J."/>
            <person name="Bellemare A."/>
            <person name="Taylor D."/>
            <person name="Butler G."/>
            <person name="de Vries R.P."/>
            <person name="Allijn I.E."/>
            <person name="van den Brink J."/>
            <person name="Ushinsky S."/>
            <person name="Storms R."/>
            <person name="Powell A.J."/>
            <person name="Paulsen I.T."/>
            <person name="Elbourne L.D.H."/>
            <person name="Baker S.E."/>
            <person name="Magnuson J."/>
            <person name="LaBoissiere S."/>
            <person name="Clutterbuck A.J."/>
            <person name="Martinez D."/>
            <person name="Wogulis M."/>
            <person name="de Leon A.L."/>
            <person name="Rey M.W."/>
            <person name="Tsang A."/>
        </authorList>
    </citation>
    <scope>NUCLEOTIDE SEQUENCE [LARGE SCALE GENOMIC DNA]</scope>
    <source>
        <strain evidence="7">ATCC 38088 / NRRL 8126</strain>
    </source>
</reference>
<keyword evidence="1" id="KW-0479">Metal-binding</keyword>
<dbReference type="EMBL" id="CP003010">
    <property type="protein sequence ID" value="AEO65596.1"/>
    <property type="molecule type" value="Genomic_DNA"/>
</dbReference>
<feature type="domain" description="RanBP2-type" evidence="5">
    <location>
        <begin position="317"/>
        <end position="336"/>
    </location>
</feature>
<keyword evidence="7" id="KW-1185">Reference proteome</keyword>
<evidence type="ECO:0000313" key="6">
    <source>
        <dbReference type="EMBL" id="AEO65596.1"/>
    </source>
</evidence>
<dbReference type="InterPro" id="IPR001876">
    <property type="entry name" value="Znf_RanBP2"/>
</dbReference>
<dbReference type="KEGG" id="ttt:THITE_152912"/>
<feature type="compositionally biased region" description="Low complexity" evidence="4">
    <location>
        <begin position="214"/>
        <end position="231"/>
    </location>
</feature>
<dbReference type="AlphaFoldDB" id="G2R0D1"/>
<organism evidence="6 7">
    <name type="scientific">Thermothielavioides terrestris (strain ATCC 38088 / NRRL 8126)</name>
    <name type="common">Thielavia terrestris</name>
    <dbReference type="NCBI Taxonomy" id="578455"/>
    <lineage>
        <taxon>Eukaryota</taxon>
        <taxon>Fungi</taxon>
        <taxon>Dikarya</taxon>
        <taxon>Ascomycota</taxon>
        <taxon>Pezizomycotina</taxon>
        <taxon>Sordariomycetes</taxon>
        <taxon>Sordariomycetidae</taxon>
        <taxon>Sordariales</taxon>
        <taxon>Chaetomiaceae</taxon>
        <taxon>Thermothielavioides</taxon>
        <taxon>Thermothielavioides terrestris</taxon>
    </lineage>
</organism>
<dbReference type="GO" id="GO:0008270">
    <property type="term" value="F:zinc ion binding"/>
    <property type="evidence" value="ECO:0007669"/>
    <property type="project" value="UniProtKB-KW"/>
</dbReference>
<dbReference type="RefSeq" id="XP_003651932.1">
    <property type="nucleotide sequence ID" value="XM_003651884.1"/>
</dbReference>
<keyword evidence="2" id="KW-0863">Zinc-finger</keyword>
<accession>G2R0D1</accession>
<dbReference type="PROSITE" id="PS01358">
    <property type="entry name" value="ZF_RANBP2_1"/>
    <property type="match status" value="1"/>
</dbReference>
<evidence type="ECO:0000313" key="7">
    <source>
        <dbReference type="Proteomes" id="UP000008181"/>
    </source>
</evidence>
<evidence type="ECO:0000256" key="2">
    <source>
        <dbReference type="ARBA" id="ARBA00022771"/>
    </source>
</evidence>
<evidence type="ECO:0000256" key="4">
    <source>
        <dbReference type="SAM" id="MobiDB-lite"/>
    </source>
</evidence>
<evidence type="ECO:0000256" key="3">
    <source>
        <dbReference type="ARBA" id="ARBA00022833"/>
    </source>
</evidence>
<sequence length="364" mass="40186">MISFQLPQSRRGGPLGLTQQESSGRMAAPPRTPLPVKEEIEYASVFDSDDSDSDDESESNYPAVLTFIRRSIPPTAAARKQNVSMLTIGLKRYAAIASRHVPPPHAFDDSQDAEGHRFQQLGNGNQRQRITRPVQPATRMIERVEQPAITTTTTNQQRTTAAQAHHAPPLLAALFSAFKQALHTTTSKLRRYLDTIHHDRQPAPALDTLEIPYSPFSSSPSTTTSSLFLTPDPDPDPLFLNKAQPIGIPPRPKARNDHANEQQQQQQQQDIPFREAHANEQAQLARAGPLAGAFGGGAVREEEEERVGAYLAADTDWVCCACSSVNTRWEFLCWRCREHSKRGCCVPAVEEVDGPAGWGVAGRW</sequence>
<gene>
    <name evidence="6" type="ORF">THITE_152912</name>
</gene>
<evidence type="ECO:0000256" key="1">
    <source>
        <dbReference type="ARBA" id="ARBA00022723"/>
    </source>
</evidence>
<proteinExistence type="predicted"/>
<name>G2R0D1_THETT</name>
<dbReference type="Proteomes" id="UP000008181">
    <property type="component" value="Chromosome 2"/>
</dbReference>
<feature type="region of interest" description="Disordered" evidence="4">
    <location>
        <begin position="204"/>
        <end position="270"/>
    </location>
</feature>
<protein>
    <recommendedName>
        <fullName evidence="5">RanBP2-type domain-containing protein</fullName>
    </recommendedName>
</protein>
<keyword evidence="3" id="KW-0862">Zinc</keyword>
<dbReference type="HOGENOM" id="CLU_665946_0_0_1"/>